<organism evidence="2">
    <name type="scientific">OCS116 cluster bacterium</name>
    <dbReference type="NCBI Taxonomy" id="2030921"/>
    <lineage>
        <taxon>Bacteria</taxon>
        <taxon>Pseudomonadati</taxon>
        <taxon>Pseudomonadota</taxon>
        <taxon>Alphaproteobacteria</taxon>
        <taxon>OCS116 cluster</taxon>
    </lineage>
</organism>
<gene>
    <name evidence="2" type="ORF">COB13_05965</name>
</gene>
<accession>A0A2A4Z529</accession>
<feature type="transmembrane region" description="Helical" evidence="1">
    <location>
        <begin position="139"/>
        <end position="164"/>
    </location>
</feature>
<comment type="caution">
    <text evidence="2">The sequence shown here is derived from an EMBL/GenBank/DDBJ whole genome shotgun (WGS) entry which is preliminary data.</text>
</comment>
<proteinExistence type="predicted"/>
<keyword evidence="1" id="KW-1133">Transmembrane helix</keyword>
<sequence length="287" mass="31623">MKKLPIIVSIRAALYYTYANIGLIAKVSAPWLGIYALYTLGFSLLGIEEYLYLQEAVAFVTEFPRDGRAMGYDRLEVLIPKLEAITAELGSLIQVHDIFDKLIRLVAYGSVAVAMHRSFVLDEELPIMSFEGREFKYTIYMIIYMSVIGGLSMLLLALAGILGIDGALWGVVYGIVGLVLLLLVARFLLVFPAIALGNAAITPLKSWSLTKGNGWALYGGLLLVILSSLPISIFKVTVAKIALPLVVIWPAQLLLSMIVLTFILVFLSICYQNLLFPPKDENQGPLY</sequence>
<reference key="1">
    <citation type="submission" date="2017-08" db="EMBL/GenBank/DDBJ databases">
        <title>A dynamic microbial community with high functional redundancy inhabits the cold, oxic subseafloor aquifer.</title>
        <authorList>
            <person name="Tully B.J."/>
            <person name="Wheat C.G."/>
            <person name="Glazer B.T."/>
            <person name="Huber J.A."/>
        </authorList>
    </citation>
    <scope>NUCLEOTIDE SEQUENCE [LARGE SCALE GENOMIC DNA]</scope>
</reference>
<feature type="transmembrane region" description="Helical" evidence="1">
    <location>
        <begin position="171"/>
        <end position="195"/>
    </location>
</feature>
<feature type="transmembrane region" description="Helical" evidence="1">
    <location>
        <begin position="246"/>
        <end position="269"/>
    </location>
</feature>
<evidence type="ECO:0000256" key="1">
    <source>
        <dbReference type="SAM" id="Phobius"/>
    </source>
</evidence>
<feature type="transmembrane region" description="Helical" evidence="1">
    <location>
        <begin position="102"/>
        <end position="119"/>
    </location>
</feature>
<dbReference type="AlphaFoldDB" id="A0A2A4Z529"/>
<feature type="transmembrane region" description="Helical" evidence="1">
    <location>
        <begin position="215"/>
        <end position="234"/>
    </location>
</feature>
<keyword evidence="1" id="KW-0812">Transmembrane</keyword>
<protein>
    <submittedName>
        <fullName evidence="2">Uncharacterized protein</fullName>
    </submittedName>
</protein>
<evidence type="ECO:0000313" key="2">
    <source>
        <dbReference type="EMBL" id="PCJ02137.1"/>
    </source>
</evidence>
<name>A0A2A4Z529_9PROT</name>
<keyword evidence="1" id="KW-0472">Membrane</keyword>
<dbReference type="EMBL" id="NVUS01000005">
    <property type="protein sequence ID" value="PCJ02137.1"/>
    <property type="molecule type" value="Genomic_DNA"/>
</dbReference>
<reference evidence="2" key="2">
    <citation type="journal article" date="2018" name="ISME J.">
        <title>A dynamic microbial community with high functional redundancy inhabits the cold, oxic subseafloor aquifer.</title>
        <authorList>
            <person name="Tully B.J."/>
            <person name="Wheat C.G."/>
            <person name="Glazer B.T."/>
            <person name="Huber J.A."/>
        </authorList>
    </citation>
    <scope>NUCLEOTIDE SEQUENCE</scope>
    <source>
        <strain evidence="2">NORP83</strain>
    </source>
</reference>